<dbReference type="STRING" id="6205.A0A0R3WSJ0"/>
<dbReference type="InterPro" id="IPR001650">
    <property type="entry name" value="Helicase_C-like"/>
</dbReference>
<feature type="domain" description="Helicase C-terminal" evidence="8">
    <location>
        <begin position="152"/>
        <end position="281"/>
    </location>
</feature>
<dbReference type="GO" id="GO:0003723">
    <property type="term" value="F:RNA binding"/>
    <property type="evidence" value="ECO:0007669"/>
    <property type="project" value="UniProtKB-UniRule"/>
</dbReference>
<proteinExistence type="inferred from homology"/>
<feature type="domain" description="Helicase ATP-binding" evidence="7">
    <location>
        <begin position="1"/>
        <end position="120"/>
    </location>
</feature>
<comment type="catalytic activity">
    <reaction evidence="6">
        <text>ATP + H2O = ADP + phosphate + H(+)</text>
        <dbReference type="Rhea" id="RHEA:13065"/>
        <dbReference type="ChEBI" id="CHEBI:15377"/>
        <dbReference type="ChEBI" id="CHEBI:15378"/>
        <dbReference type="ChEBI" id="CHEBI:30616"/>
        <dbReference type="ChEBI" id="CHEBI:43474"/>
        <dbReference type="ChEBI" id="CHEBI:456216"/>
        <dbReference type="EC" id="3.6.4.13"/>
    </reaction>
</comment>
<evidence type="ECO:0000256" key="1">
    <source>
        <dbReference type="ARBA" id="ARBA00022741"/>
    </source>
</evidence>
<keyword evidence="4 6" id="KW-0067">ATP-binding</keyword>
<sequence length="281" mass="31569">LSGGAAHAKRLEDLQRFQATGATIIVATPGRLVDLVQKAPLFLGQESNNQTFNPIVRGLRSLEILILDEADRLLDMGFESQLNSILGMLPKQRRTGLFSATQTNRLDDLLRAGLRNPVSIVVREKEELSTTHQQRTPLTLENYFLVVDPADKLCALITFLRSHLSTEKIIVFFASCAAVDYFGRLLRNGLLPPNQASLVHVLHRKMRSKRVAEFEKFRSTKKGVLLCTDVMARGIDVPGINWVLQWDPPSNARWISFLSLHLPTFIGSLIVHSEIYVMFLV</sequence>
<dbReference type="InterPro" id="IPR000629">
    <property type="entry name" value="RNA-helicase_DEAD-box_CS"/>
</dbReference>
<keyword evidence="5 6" id="KW-0694">RNA-binding</keyword>
<organism evidence="9">
    <name type="scientific">Hydatigena taeniaeformis</name>
    <name type="common">Feline tapeworm</name>
    <name type="synonym">Taenia taeniaeformis</name>
    <dbReference type="NCBI Taxonomy" id="6205"/>
    <lineage>
        <taxon>Eukaryota</taxon>
        <taxon>Metazoa</taxon>
        <taxon>Spiralia</taxon>
        <taxon>Lophotrochozoa</taxon>
        <taxon>Platyhelminthes</taxon>
        <taxon>Cestoda</taxon>
        <taxon>Eucestoda</taxon>
        <taxon>Cyclophyllidea</taxon>
        <taxon>Taeniidae</taxon>
        <taxon>Hydatigera</taxon>
    </lineage>
</organism>
<dbReference type="InterPro" id="IPR027417">
    <property type="entry name" value="P-loop_NTPase"/>
</dbReference>
<dbReference type="WBParaSite" id="TTAC_0000373001-mRNA-1">
    <property type="protein sequence ID" value="TTAC_0000373001-mRNA-1"/>
    <property type="gene ID" value="TTAC_0000373001"/>
</dbReference>
<dbReference type="PANTHER" id="PTHR24031">
    <property type="entry name" value="RNA HELICASE"/>
    <property type="match status" value="1"/>
</dbReference>
<dbReference type="CDD" id="cd18787">
    <property type="entry name" value="SF2_C_DEAD"/>
    <property type="match status" value="1"/>
</dbReference>
<evidence type="ECO:0000259" key="8">
    <source>
        <dbReference type="PROSITE" id="PS51194"/>
    </source>
</evidence>
<dbReference type="InterPro" id="IPR011545">
    <property type="entry name" value="DEAD/DEAH_box_helicase_dom"/>
</dbReference>
<protein>
    <recommendedName>
        <fullName evidence="6">ATP-dependent RNA helicase</fullName>
        <ecNumber evidence="6">3.6.4.13</ecNumber>
    </recommendedName>
</protein>
<dbReference type="Gene3D" id="3.40.50.300">
    <property type="entry name" value="P-loop containing nucleotide triphosphate hydrolases"/>
    <property type="match status" value="2"/>
</dbReference>
<name>A0A0R3WSJ0_HYDTA</name>
<comment type="similarity">
    <text evidence="6">Belongs to the DEAD box helicase family.</text>
</comment>
<dbReference type="GO" id="GO:0016787">
    <property type="term" value="F:hydrolase activity"/>
    <property type="evidence" value="ECO:0007669"/>
    <property type="project" value="UniProtKB-KW"/>
</dbReference>
<dbReference type="PROSITE" id="PS51194">
    <property type="entry name" value="HELICASE_CTER"/>
    <property type="match status" value="1"/>
</dbReference>
<dbReference type="EC" id="3.6.4.13" evidence="6"/>
<comment type="function">
    <text evidence="6">RNA helicase.</text>
</comment>
<evidence type="ECO:0000256" key="4">
    <source>
        <dbReference type="ARBA" id="ARBA00022840"/>
    </source>
</evidence>
<keyword evidence="2 6" id="KW-0378">Hydrolase</keyword>
<keyword evidence="3 6" id="KW-0347">Helicase</keyword>
<dbReference type="InterPro" id="IPR014001">
    <property type="entry name" value="Helicase_ATP-bd"/>
</dbReference>
<dbReference type="PROSITE" id="PS51192">
    <property type="entry name" value="HELICASE_ATP_BIND_1"/>
    <property type="match status" value="1"/>
</dbReference>
<evidence type="ECO:0000313" key="9">
    <source>
        <dbReference type="WBParaSite" id="TTAC_0000373001-mRNA-1"/>
    </source>
</evidence>
<dbReference type="Pfam" id="PF00271">
    <property type="entry name" value="Helicase_C"/>
    <property type="match status" value="1"/>
</dbReference>
<evidence type="ECO:0000256" key="6">
    <source>
        <dbReference type="RuleBase" id="RU365068"/>
    </source>
</evidence>
<dbReference type="PROSITE" id="PS00039">
    <property type="entry name" value="DEAD_ATP_HELICASE"/>
    <property type="match status" value="1"/>
</dbReference>
<dbReference type="AlphaFoldDB" id="A0A0R3WSJ0"/>
<comment type="domain">
    <text evidence="6">The Q motif is unique to and characteristic of the DEAD box family of RNA helicases and controls ATP binding and hydrolysis.</text>
</comment>
<dbReference type="Pfam" id="PF00270">
    <property type="entry name" value="DEAD"/>
    <property type="match status" value="1"/>
</dbReference>
<evidence type="ECO:0000256" key="3">
    <source>
        <dbReference type="ARBA" id="ARBA00022806"/>
    </source>
</evidence>
<reference evidence="9" key="1">
    <citation type="submission" date="2017-02" db="UniProtKB">
        <authorList>
            <consortium name="WormBaseParasite"/>
        </authorList>
    </citation>
    <scope>IDENTIFICATION</scope>
</reference>
<keyword evidence="1 6" id="KW-0547">Nucleotide-binding</keyword>
<evidence type="ECO:0000259" key="7">
    <source>
        <dbReference type="PROSITE" id="PS51192"/>
    </source>
</evidence>
<dbReference type="SUPFAM" id="SSF52540">
    <property type="entry name" value="P-loop containing nucleoside triphosphate hydrolases"/>
    <property type="match status" value="1"/>
</dbReference>
<dbReference type="GO" id="GO:0005524">
    <property type="term" value="F:ATP binding"/>
    <property type="evidence" value="ECO:0007669"/>
    <property type="project" value="UniProtKB-UniRule"/>
</dbReference>
<accession>A0A0R3WSJ0</accession>
<evidence type="ECO:0000256" key="5">
    <source>
        <dbReference type="ARBA" id="ARBA00022884"/>
    </source>
</evidence>
<dbReference type="GO" id="GO:0003724">
    <property type="term" value="F:RNA helicase activity"/>
    <property type="evidence" value="ECO:0007669"/>
    <property type="project" value="UniProtKB-EC"/>
</dbReference>
<evidence type="ECO:0000256" key="2">
    <source>
        <dbReference type="ARBA" id="ARBA00022801"/>
    </source>
</evidence>
<dbReference type="SMART" id="SM00490">
    <property type="entry name" value="HELICc"/>
    <property type="match status" value="1"/>
</dbReference>